<protein>
    <submittedName>
        <fullName evidence="2">Trehalose-6-phosphate synthase</fullName>
    </submittedName>
</protein>
<dbReference type="PANTHER" id="PTHR10788">
    <property type="entry name" value="TREHALOSE-6-PHOSPHATE SYNTHASE"/>
    <property type="match status" value="1"/>
</dbReference>
<gene>
    <name evidence="2" type="ORF">SCD92_01370</name>
</gene>
<proteinExistence type="inferred from homology"/>
<evidence type="ECO:0000313" key="3">
    <source>
        <dbReference type="Proteomes" id="UP001273505"/>
    </source>
</evidence>
<dbReference type="CDD" id="cd03788">
    <property type="entry name" value="GT20_TPS"/>
    <property type="match status" value="1"/>
</dbReference>
<dbReference type="EMBL" id="JAXAFO010000001">
    <property type="protein sequence ID" value="MDX6847988.1"/>
    <property type="molecule type" value="Genomic_DNA"/>
</dbReference>
<dbReference type="RefSeq" id="WP_302724582.1">
    <property type="nucleotide sequence ID" value="NZ_JAULRU010000797.1"/>
</dbReference>
<dbReference type="Gene3D" id="3.40.50.2000">
    <property type="entry name" value="Glycogen Phosphorylase B"/>
    <property type="match status" value="2"/>
</dbReference>
<evidence type="ECO:0000256" key="1">
    <source>
        <dbReference type="ARBA" id="ARBA00008799"/>
    </source>
</evidence>
<comment type="similarity">
    <text evidence="1">Belongs to the glycosyltransferase 20 family.</text>
</comment>
<comment type="caution">
    <text evidence="2">The sequence shown here is derived from an EMBL/GenBank/DDBJ whole genome shotgun (WGS) entry which is preliminary data.</text>
</comment>
<reference evidence="2 3" key="1">
    <citation type="submission" date="2023-11" db="EMBL/GenBank/DDBJ databases">
        <title>Gilvimarinus fulvus sp. nov., isolated from the surface of Kelp.</title>
        <authorList>
            <person name="Sun Y.Y."/>
            <person name="Gong Y."/>
            <person name="Du Z.J."/>
        </authorList>
    </citation>
    <scope>NUCLEOTIDE SEQUENCE [LARGE SCALE GENOMIC DNA]</scope>
    <source>
        <strain evidence="2 3">SDUM040013</strain>
    </source>
</reference>
<name>A0ABU4RWE8_9GAMM</name>
<sequence>MSRLIVVSNRVAKTDGANKGSEGGLAVGVMAAMEKAGGVWFGWSGKVDNRDETAKHEVRGNIEYVTVNMRQSEYNQYYKGYANSVLWPLFHQRPELMQYSDRDLSGYIQVNKKFAEELLKIIAPTDTIWIHDYHLIPLGKILREAGVRNPIGFFLHTPFPSLDLLRTVPGYKNVLEALLHYDLVGFQTEADHLGFCMGVCQGLGGEILKHDRLRYGDRHCTARVYPISVETQALPGVADRGETTQEYQRLYESLGDRKLLIGVDRLDYSKGLVRRFQAYDRLLGHNNEFLRQVVYLQISPTSRGDVQAYGDLAKRIDREAGHIIGTYADFDWMPLRYLNRGFRRKTILAMYRLAHVGLVTPLKDGMNLVAKEYVVAQKPEDPGVLVLSELAGAADELDAAVIVNPYDVDGMAGALAKALQMPLDERVDRWKSMMSVLKKQDIHAWQQSFLGDLLHLTKPQTIDSTALKY</sequence>
<evidence type="ECO:0000313" key="2">
    <source>
        <dbReference type="EMBL" id="MDX6847988.1"/>
    </source>
</evidence>
<dbReference type="PANTHER" id="PTHR10788:SF106">
    <property type="entry name" value="BCDNA.GH08860"/>
    <property type="match status" value="1"/>
</dbReference>
<dbReference type="SUPFAM" id="SSF53756">
    <property type="entry name" value="UDP-Glycosyltransferase/glycogen phosphorylase"/>
    <property type="match status" value="1"/>
</dbReference>
<dbReference type="Pfam" id="PF00982">
    <property type="entry name" value="Glyco_transf_20"/>
    <property type="match status" value="1"/>
</dbReference>
<dbReference type="Proteomes" id="UP001273505">
    <property type="component" value="Unassembled WGS sequence"/>
</dbReference>
<dbReference type="InterPro" id="IPR001830">
    <property type="entry name" value="Glyco_trans_20"/>
</dbReference>
<accession>A0ABU4RWE8</accession>
<organism evidence="2 3">
    <name type="scientific">Gilvimarinus gilvus</name>
    <dbReference type="NCBI Taxonomy" id="3058038"/>
    <lineage>
        <taxon>Bacteria</taxon>
        <taxon>Pseudomonadati</taxon>
        <taxon>Pseudomonadota</taxon>
        <taxon>Gammaproteobacteria</taxon>
        <taxon>Cellvibrionales</taxon>
        <taxon>Cellvibrionaceae</taxon>
        <taxon>Gilvimarinus</taxon>
    </lineage>
</organism>
<keyword evidence="3" id="KW-1185">Reference proteome</keyword>